<dbReference type="Gene3D" id="1.10.760.10">
    <property type="entry name" value="Cytochrome c-like domain"/>
    <property type="match status" value="1"/>
</dbReference>
<evidence type="ECO:0000256" key="2">
    <source>
        <dbReference type="ARBA" id="ARBA00022723"/>
    </source>
</evidence>
<evidence type="ECO:0000313" key="8">
    <source>
        <dbReference type="Proteomes" id="UP000011704"/>
    </source>
</evidence>
<dbReference type="GO" id="GO:0046872">
    <property type="term" value="F:metal ion binding"/>
    <property type="evidence" value="ECO:0007669"/>
    <property type="project" value="UniProtKB-KW"/>
</dbReference>
<dbReference type="InterPro" id="IPR036909">
    <property type="entry name" value="Cyt_c-like_dom_sf"/>
</dbReference>
<sequence length="166" mass="18530">MRMRDRLFRSRRGQFTHPLVLILVIAFMLSACGDDASKTESSQPKPPVAQTPPPAMQPEPPKTVRSYPVTEETRATYQYYCTQCHGLKGKGDGINARHVVVPPRDHTKAVYLESRSDEQLFHAIKHGGLSTGRAPCMPAWGSTFDDAMIHSLVSYIRELCECEGLT</sequence>
<evidence type="ECO:0000256" key="3">
    <source>
        <dbReference type="ARBA" id="ARBA00023004"/>
    </source>
</evidence>
<evidence type="ECO:0000256" key="4">
    <source>
        <dbReference type="PROSITE-ProRule" id="PRU00433"/>
    </source>
</evidence>
<keyword evidence="8" id="KW-1185">Reference proteome</keyword>
<feature type="domain" description="Cytochrome c" evidence="6">
    <location>
        <begin position="68"/>
        <end position="160"/>
    </location>
</feature>
<dbReference type="InterPro" id="IPR009056">
    <property type="entry name" value="Cyt_c-like_dom"/>
</dbReference>
<accession>M1YY92</accession>
<protein>
    <submittedName>
        <fullName evidence="7">Putative Cytochrome c, class I</fullName>
    </submittedName>
</protein>
<dbReference type="Pfam" id="PF13442">
    <property type="entry name" value="Cytochrome_CBB3"/>
    <property type="match status" value="1"/>
</dbReference>
<dbReference type="EMBL" id="CAQJ01000032">
    <property type="protein sequence ID" value="CCQ90473.1"/>
    <property type="molecule type" value="Genomic_DNA"/>
</dbReference>
<keyword evidence="1 4" id="KW-0349">Heme</keyword>
<gene>
    <name evidence="7" type="ORF">NITGR_290073</name>
</gene>
<comment type="caution">
    <text evidence="7">The sequence shown here is derived from an EMBL/GenBank/DDBJ whole genome shotgun (WGS) entry which is preliminary data.</text>
</comment>
<dbReference type="GO" id="GO:0009055">
    <property type="term" value="F:electron transfer activity"/>
    <property type="evidence" value="ECO:0007669"/>
    <property type="project" value="InterPro"/>
</dbReference>
<organism evidence="7 8">
    <name type="scientific">Nitrospina gracilis (strain 3/211)</name>
    <dbReference type="NCBI Taxonomy" id="1266370"/>
    <lineage>
        <taxon>Bacteria</taxon>
        <taxon>Pseudomonadati</taxon>
        <taxon>Nitrospinota/Tectimicrobiota group</taxon>
        <taxon>Nitrospinota</taxon>
        <taxon>Nitrospinia</taxon>
        <taxon>Nitrospinales</taxon>
        <taxon>Nitrospinaceae</taxon>
        <taxon>Nitrospina</taxon>
    </lineage>
</organism>
<evidence type="ECO:0000256" key="5">
    <source>
        <dbReference type="SAM" id="MobiDB-lite"/>
    </source>
</evidence>
<name>M1YY92_NITG3</name>
<feature type="compositionally biased region" description="Pro residues" evidence="5">
    <location>
        <begin position="44"/>
        <end position="61"/>
    </location>
</feature>
<evidence type="ECO:0000259" key="6">
    <source>
        <dbReference type="PROSITE" id="PS51007"/>
    </source>
</evidence>
<dbReference type="GO" id="GO:0020037">
    <property type="term" value="F:heme binding"/>
    <property type="evidence" value="ECO:0007669"/>
    <property type="project" value="InterPro"/>
</dbReference>
<dbReference type="SUPFAM" id="SSF46626">
    <property type="entry name" value="Cytochrome c"/>
    <property type="match status" value="1"/>
</dbReference>
<evidence type="ECO:0000256" key="1">
    <source>
        <dbReference type="ARBA" id="ARBA00022617"/>
    </source>
</evidence>
<dbReference type="HOGENOM" id="CLU_101159_2_1_0"/>
<dbReference type="Proteomes" id="UP000011704">
    <property type="component" value="Unassembled WGS sequence"/>
</dbReference>
<proteinExistence type="predicted"/>
<dbReference type="AlphaFoldDB" id="M1YY92"/>
<dbReference type="STRING" id="1266370.NITGR_290073"/>
<evidence type="ECO:0000313" key="7">
    <source>
        <dbReference type="EMBL" id="CCQ90473.1"/>
    </source>
</evidence>
<reference evidence="7 8" key="1">
    <citation type="journal article" date="2013" name="Front. Microbiol.">
        <title>The genome of Nitrospina gracilis illuminates the metabolism and evolution of the major marine nitrite oxidizer.</title>
        <authorList>
            <person name="Luecker S."/>
            <person name="Nowka B."/>
            <person name="Rattei T."/>
            <person name="Spieck E."/>
            <person name="and Daims H."/>
        </authorList>
    </citation>
    <scope>NUCLEOTIDE SEQUENCE [LARGE SCALE GENOMIC DNA]</scope>
    <source>
        <strain evidence="7 8">3/211</strain>
    </source>
</reference>
<dbReference type="PROSITE" id="PS51257">
    <property type="entry name" value="PROKAR_LIPOPROTEIN"/>
    <property type="match status" value="1"/>
</dbReference>
<keyword evidence="2 4" id="KW-0479">Metal-binding</keyword>
<dbReference type="InParanoid" id="M1YY92"/>
<dbReference type="PROSITE" id="PS51007">
    <property type="entry name" value="CYTC"/>
    <property type="match status" value="1"/>
</dbReference>
<feature type="region of interest" description="Disordered" evidence="5">
    <location>
        <begin position="35"/>
        <end position="66"/>
    </location>
</feature>
<keyword evidence="3 4" id="KW-0408">Iron</keyword>